<keyword evidence="1" id="KW-0732">Signal</keyword>
<gene>
    <name evidence="2" type="ORF">B0H65DRAFT_585317</name>
</gene>
<reference evidence="2" key="2">
    <citation type="submission" date="2023-06" db="EMBL/GenBank/DDBJ databases">
        <authorList>
            <consortium name="Lawrence Berkeley National Laboratory"/>
            <person name="Haridas S."/>
            <person name="Hensen N."/>
            <person name="Bonometti L."/>
            <person name="Westerberg I."/>
            <person name="Brannstrom I.O."/>
            <person name="Guillou S."/>
            <person name="Cros-Aarteil S."/>
            <person name="Calhoun S."/>
            <person name="Kuo A."/>
            <person name="Mondo S."/>
            <person name="Pangilinan J."/>
            <person name="Riley R."/>
            <person name="Labutti K."/>
            <person name="Andreopoulos B."/>
            <person name="Lipzen A."/>
            <person name="Chen C."/>
            <person name="Yanf M."/>
            <person name="Daum C."/>
            <person name="Ng V."/>
            <person name="Clum A."/>
            <person name="Steindorff A."/>
            <person name="Ohm R."/>
            <person name="Martin F."/>
            <person name="Silar P."/>
            <person name="Natvig D."/>
            <person name="Lalanne C."/>
            <person name="Gautier V."/>
            <person name="Ament-Velasquez S.L."/>
            <person name="Kruys A."/>
            <person name="Hutchinson M.I."/>
            <person name="Powell A.J."/>
            <person name="Barry K."/>
            <person name="Miller A.N."/>
            <person name="Grigoriev I.V."/>
            <person name="Debuchy R."/>
            <person name="Gladieux P."/>
            <person name="Thoren M.H."/>
            <person name="Johannesson H."/>
        </authorList>
    </citation>
    <scope>NUCLEOTIDE SEQUENCE</scope>
    <source>
        <strain evidence="2">CBS 560.94</strain>
    </source>
</reference>
<comment type="caution">
    <text evidence="2">The sequence shown here is derived from an EMBL/GenBank/DDBJ whole genome shotgun (WGS) entry which is preliminary data.</text>
</comment>
<name>A0AAE0JQ57_9PEZI</name>
<feature type="chain" id="PRO_5042005048" evidence="1">
    <location>
        <begin position="21"/>
        <end position="141"/>
    </location>
</feature>
<dbReference type="Proteomes" id="UP001278500">
    <property type="component" value="Unassembled WGS sequence"/>
</dbReference>
<accession>A0AAE0JQ57</accession>
<dbReference type="GeneID" id="87868072"/>
<reference evidence="2" key="1">
    <citation type="journal article" date="2023" name="Mol. Phylogenet. Evol.">
        <title>Genome-scale phylogeny and comparative genomics of the fungal order Sordariales.</title>
        <authorList>
            <person name="Hensen N."/>
            <person name="Bonometti L."/>
            <person name="Westerberg I."/>
            <person name="Brannstrom I.O."/>
            <person name="Guillou S."/>
            <person name="Cros-Aarteil S."/>
            <person name="Calhoun S."/>
            <person name="Haridas S."/>
            <person name="Kuo A."/>
            <person name="Mondo S."/>
            <person name="Pangilinan J."/>
            <person name="Riley R."/>
            <person name="LaButti K."/>
            <person name="Andreopoulos B."/>
            <person name="Lipzen A."/>
            <person name="Chen C."/>
            <person name="Yan M."/>
            <person name="Daum C."/>
            <person name="Ng V."/>
            <person name="Clum A."/>
            <person name="Steindorff A."/>
            <person name="Ohm R.A."/>
            <person name="Martin F."/>
            <person name="Silar P."/>
            <person name="Natvig D.O."/>
            <person name="Lalanne C."/>
            <person name="Gautier V."/>
            <person name="Ament-Velasquez S.L."/>
            <person name="Kruys A."/>
            <person name="Hutchinson M.I."/>
            <person name="Powell A.J."/>
            <person name="Barry K."/>
            <person name="Miller A.N."/>
            <person name="Grigoriev I.V."/>
            <person name="Debuchy R."/>
            <person name="Gladieux P."/>
            <person name="Hiltunen Thoren M."/>
            <person name="Johannesson H."/>
        </authorList>
    </citation>
    <scope>NUCLEOTIDE SEQUENCE</scope>
    <source>
        <strain evidence="2">CBS 560.94</strain>
    </source>
</reference>
<evidence type="ECO:0000313" key="2">
    <source>
        <dbReference type="EMBL" id="KAK3355692.1"/>
    </source>
</evidence>
<keyword evidence="3" id="KW-1185">Reference proteome</keyword>
<dbReference type="RefSeq" id="XP_062687070.1">
    <property type="nucleotide sequence ID" value="XM_062830918.1"/>
</dbReference>
<dbReference type="AlphaFoldDB" id="A0AAE0JQ57"/>
<organism evidence="2 3">
    <name type="scientific">Neurospora tetraspora</name>
    <dbReference type="NCBI Taxonomy" id="94610"/>
    <lineage>
        <taxon>Eukaryota</taxon>
        <taxon>Fungi</taxon>
        <taxon>Dikarya</taxon>
        <taxon>Ascomycota</taxon>
        <taxon>Pezizomycotina</taxon>
        <taxon>Sordariomycetes</taxon>
        <taxon>Sordariomycetidae</taxon>
        <taxon>Sordariales</taxon>
        <taxon>Sordariaceae</taxon>
        <taxon>Neurospora</taxon>
    </lineage>
</organism>
<sequence length="141" mass="14765">MQLPTTSLLLLLLGGGLAIAAPIPEECHSPHILCFDAVNPCGVIYSGLPYSCSYSFSTSIKTITKTIATITYTGTVPPVIPTITQSVSLTTQIITITTNFGTKDNCSTRTVCLDYVDSCGQTATTAAVKAVEMAEAVATRV</sequence>
<proteinExistence type="predicted"/>
<evidence type="ECO:0000313" key="3">
    <source>
        <dbReference type="Proteomes" id="UP001278500"/>
    </source>
</evidence>
<feature type="signal peptide" evidence="1">
    <location>
        <begin position="1"/>
        <end position="20"/>
    </location>
</feature>
<evidence type="ECO:0000256" key="1">
    <source>
        <dbReference type="SAM" id="SignalP"/>
    </source>
</evidence>
<protein>
    <submittedName>
        <fullName evidence="2">Uncharacterized protein</fullName>
    </submittedName>
</protein>
<dbReference type="EMBL" id="JAUEPP010000001">
    <property type="protein sequence ID" value="KAK3355692.1"/>
    <property type="molecule type" value="Genomic_DNA"/>
</dbReference>